<evidence type="ECO:0000259" key="6">
    <source>
        <dbReference type="PROSITE" id="PS51898"/>
    </source>
</evidence>
<keyword evidence="4" id="KW-0233">DNA recombination</keyword>
<protein>
    <submittedName>
        <fullName evidence="8">Site-specific tyrosine recombinase XerC</fullName>
    </submittedName>
</protein>
<dbReference type="EMBL" id="FWFL01000010">
    <property type="protein sequence ID" value="SLN62444.1"/>
    <property type="molecule type" value="Genomic_DNA"/>
</dbReference>
<dbReference type="SUPFAM" id="SSF56349">
    <property type="entry name" value="DNA breaking-rejoining enzymes"/>
    <property type="match status" value="1"/>
</dbReference>
<evidence type="ECO:0000256" key="2">
    <source>
        <dbReference type="ARBA" id="ARBA00022908"/>
    </source>
</evidence>
<evidence type="ECO:0000313" key="8">
    <source>
        <dbReference type="EMBL" id="SLN62444.1"/>
    </source>
</evidence>
<feature type="domain" description="Tyr recombinase" evidence="6">
    <location>
        <begin position="311"/>
        <end position="512"/>
    </location>
</feature>
<keyword evidence="3 5" id="KW-0238">DNA-binding</keyword>
<dbReference type="InterPro" id="IPR013762">
    <property type="entry name" value="Integrase-like_cat_sf"/>
</dbReference>
<evidence type="ECO:0000256" key="3">
    <source>
        <dbReference type="ARBA" id="ARBA00023125"/>
    </source>
</evidence>
<dbReference type="Pfam" id="PF00589">
    <property type="entry name" value="Phage_integrase"/>
    <property type="match status" value="1"/>
</dbReference>
<evidence type="ECO:0000259" key="7">
    <source>
        <dbReference type="PROSITE" id="PS51900"/>
    </source>
</evidence>
<gene>
    <name evidence="8" type="ORF">PEL8287_03404</name>
</gene>
<dbReference type="PROSITE" id="PS51900">
    <property type="entry name" value="CB"/>
    <property type="match status" value="1"/>
</dbReference>
<dbReference type="AlphaFoldDB" id="A0A1Y5TF75"/>
<organism evidence="8 9">
    <name type="scientific">Roseovarius litorisediminis</name>
    <dbReference type="NCBI Taxonomy" id="1312363"/>
    <lineage>
        <taxon>Bacteria</taxon>
        <taxon>Pseudomonadati</taxon>
        <taxon>Pseudomonadota</taxon>
        <taxon>Alphaproteobacteria</taxon>
        <taxon>Rhodobacterales</taxon>
        <taxon>Roseobacteraceae</taxon>
        <taxon>Roseovarius</taxon>
    </lineage>
</organism>
<accession>A0A1Y5TF75</accession>
<dbReference type="InterPro" id="IPR010998">
    <property type="entry name" value="Integrase_recombinase_N"/>
</dbReference>
<keyword evidence="2" id="KW-0229">DNA integration</keyword>
<dbReference type="GO" id="GO:0003677">
    <property type="term" value="F:DNA binding"/>
    <property type="evidence" value="ECO:0007669"/>
    <property type="project" value="UniProtKB-UniRule"/>
</dbReference>
<feature type="domain" description="Core-binding (CB)" evidence="7">
    <location>
        <begin position="203"/>
        <end position="288"/>
    </location>
</feature>
<dbReference type="GO" id="GO:0006310">
    <property type="term" value="P:DNA recombination"/>
    <property type="evidence" value="ECO:0007669"/>
    <property type="project" value="UniProtKB-KW"/>
</dbReference>
<evidence type="ECO:0000256" key="4">
    <source>
        <dbReference type="ARBA" id="ARBA00023172"/>
    </source>
</evidence>
<proteinExistence type="inferred from homology"/>
<keyword evidence="9" id="KW-1185">Reference proteome</keyword>
<dbReference type="PANTHER" id="PTHR30629:SF2">
    <property type="entry name" value="PROPHAGE INTEGRASE INTS-RELATED"/>
    <property type="match status" value="1"/>
</dbReference>
<dbReference type="PROSITE" id="PS51898">
    <property type="entry name" value="TYR_RECOMBINASE"/>
    <property type="match status" value="1"/>
</dbReference>
<evidence type="ECO:0000256" key="5">
    <source>
        <dbReference type="PROSITE-ProRule" id="PRU01248"/>
    </source>
</evidence>
<dbReference type="Proteomes" id="UP000193827">
    <property type="component" value="Unassembled WGS sequence"/>
</dbReference>
<dbReference type="InterPro" id="IPR046668">
    <property type="entry name" value="DUF6538"/>
</dbReference>
<comment type="similarity">
    <text evidence="1">Belongs to the 'phage' integrase family.</text>
</comment>
<dbReference type="PANTHER" id="PTHR30629">
    <property type="entry name" value="PROPHAGE INTEGRASE"/>
    <property type="match status" value="1"/>
</dbReference>
<dbReference type="InterPro" id="IPR050808">
    <property type="entry name" value="Phage_Integrase"/>
</dbReference>
<dbReference type="Pfam" id="PF20172">
    <property type="entry name" value="DUF6538"/>
    <property type="match status" value="1"/>
</dbReference>
<dbReference type="Gene3D" id="1.10.443.10">
    <property type="entry name" value="Intergrase catalytic core"/>
    <property type="match status" value="1"/>
</dbReference>
<dbReference type="InterPro" id="IPR011010">
    <property type="entry name" value="DNA_brk_join_enz"/>
</dbReference>
<evidence type="ECO:0000313" key="9">
    <source>
        <dbReference type="Proteomes" id="UP000193827"/>
    </source>
</evidence>
<dbReference type="Gene3D" id="1.10.150.130">
    <property type="match status" value="1"/>
</dbReference>
<reference evidence="8 9" key="1">
    <citation type="submission" date="2017-03" db="EMBL/GenBank/DDBJ databases">
        <authorList>
            <person name="Afonso C.L."/>
            <person name="Miller P.J."/>
            <person name="Scott M.A."/>
            <person name="Spackman E."/>
            <person name="Goraichik I."/>
            <person name="Dimitrov K.M."/>
            <person name="Suarez D.L."/>
            <person name="Swayne D.E."/>
        </authorList>
    </citation>
    <scope>NUCLEOTIDE SEQUENCE [LARGE SCALE GENOMIC DNA]</scope>
    <source>
        <strain evidence="8 9">CECT 8287</strain>
    </source>
</reference>
<dbReference type="OrthoDB" id="7222937at2"/>
<sequence length="521" mass="58044">MAGKVRNLINRSGRYHARLVVPKDLRAAIGKTEIRLPLGGDYREALKLLPGAVAQLQHKIAIAEREATPGRQTTAARYPLAPDQIAHSHYMQRIAFDEVLRNDPRYPSVGIDDVLVDRLRDAIAGRANDTELKALVGVQIDRFRASGNVTAEPGSDEWRIIARALCSAELEALARVVERDEGDFSGQPTAPIIKDAQPPEEPQQRVSLSKLWAEYVAVRMQAGFMRDGGKRQRSVIENLRKFLKHDDADRITKKDMLAWRDFLLRTKAAKTVSDVDLSTVRTLLNWAAENDRLPENVAATVKQPKPRKVYSRERGYTLDEAVKVLNASRAYQPNKDGNGYIREKSQLVAAKQWVPIICAFTGARVSEITQLRAEDIQCQNGQWTARITPDAGTVKSGGYRDVPLHQQIIDLGFADFARDAGQGPLFHNGADSAKYEQKSKQASNQLADWLRKNELCPEGMQPNHAWRHRLKTQCRELGISDRVVDAIQGHAGRTAGDAYGDVTLKTKIDAINKLPAYDLGS</sequence>
<evidence type="ECO:0000256" key="1">
    <source>
        <dbReference type="ARBA" id="ARBA00008857"/>
    </source>
</evidence>
<name>A0A1Y5TF75_9RHOB</name>
<dbReference type="GO" id="GO:0015074">
    <property type="term" value="P:DNA integration"/>
    <property type="evidence" value="ECO:0007669"/>
    <property type="project" value="UniProtKB-KW"/>
</dbReference>
<dbReference type="RefSeq" id="WP_085893607.1">
    <property type="nucleotide sequence ID" value="NZ_FWFL01000010.1"/>
</dbReference>
<dbReference type="InterPro" id="IPR002104">
    <property type="entry name" value="Integrase_catalytic"/>
</dbReference>
<dbReference type="InterPro" id="IPR044068">
    <property type="entry name" value="CB"/>
</dbReference>